<feature type="compositionally biased region" description="Low complexity" evidence="1">
    <location>
        <begin position="58"/>
        <end position="80"/>
    </location>
</feature>
<organism evidence="2 3">
    <name type="scientific">Puccinia coronata f. sp. avenae</name>
    <dbReference type="NCBI Taxonomy" id="200324"/>
    <lineage>
        <taxon>Eukaryota</taxon>
        <taxon>Fungi</taxon>
        <taxon>Dikarya</taxon>
        <taxon>Basidiomycota</taxon>
        <taxon>Pucciniomycotina</taxon>
        <taxon>Pucciniomycetes</taxon>
        <taxon>Pucciniales</taxon>
        <taxon>Pucciniaceae</taxon>
        <taxon>Puccinia</taxon>
    </lineage>
</organism>
<name>A0A2N5S668_9BASI</name>
<dbReference type="AlphaFoldDB" id="A0A2N5S668"/>
<evidence type="ECO:0000313" key="3">
    <source>
        <dbReference type="Proteomes" id="UP000235388"/>
    </source>
</evidence>
<dbReference type="OrthoDB" id="2498336at2759"/>
<protein>
    <submittedName>
        <fullName evidence="2">Uncharacterized protein</fullName>
    </submittedName>
</protein>
<proteinExistence type="predicted"/>
<evidence type="ECO:0000313" key="2">
    <source>
        <dbReference type="EMBL" id="PLW08731.1"/>
    </source>
</evidence>
<reference evidence="2 3" key="1">
    <citation type="submission" date="2017-11" db="EMBL/GenBank/DDBJ databases">
        <title>De novo assembly and phasing of dikaryotic genomes from two isolates of Puccinia coronata f. sp. avenae, the causal agent of oat crown rust.</title>
        <authorList>
            <person name="Miller M.E."/>
            <person name="Zhang Y."/>
            <person name="Omidvar V."/>
            <person name="Sperschneider J."/>
            <person name="Schwessinger B."/>
            <person name="Raley C."/>
            <person name="Palmer J.M."/>
            <person name="Garnica D."/>
            <person name="Upadhyaya N."/>
            <person name="Rathjen J."/>
            <person name="Taylor J.M."/>
            <person name="Park R.F."/>
            <person name="Dodds P.N."/>
            <person name="Hirsch C.D."/>
            <person name="Kianian S.F."/>
            <person name="Figueroa M."/>
        </authorList>
    </citation>
    <scope>NUCLEOTIDE SEQUENCE [LARGE SCALE GENOMIC DNA]</scope>
    <source>
        <strain evidence="2">12NC29</strain>
    </source>
</reference>
<feature type="region of interest" description="Disordered" evidence="1">
    <location>
        <begin position="1"/>
        <end position="91"/>
    </location>
</feature>
<gene>
    <name evidence="2" type="ORF">PCANC_26129</name>
</gene>
<dbReference type="Proteomes" id="UP000235388">
    <property type="component" value="Unassembled WGS sequence"/>
</dbReference>
<comment type="caution">
    <text evidence="2">The sequence shown here is derived from an EMBL/GenBank/DDBJ whole genome shotgun (WGS) entry which is preliminary data.</text>
</comment>
<sequence length="436" mass="47874">MPSNSNSTPSPKQRNRFISTLRRTLRPHTQPASPNTPPPFGKTKNSFSISLGSRDSHSSSPTSSGSSDLSTPSPSTTRSPQPTPQQRRYAAIFSKVTFSTAEFIEDRYVYSQSPSKPDGPMTAVGLDTGELESQEELGPPSSFFAIPSTRQPSIDQSQIRLSQMLTSPTRYPHHADQSSDFPSSSSPLRSCFQEVFDLLDAGIIDQQIEYLGPDTSYQLSSNFLEPSTPDATLDIPHIGRLDEPLELPLARITATQTCLPTPCASLSESLFDPTRGGTEHESIDLLPASISDSLENLPEIGMSDELSDISGAAKSNKSVQEANGSEVLENPIEDADTIQTFLHTLSAALRSDPTEFSPRVSEWNRESIDFSWLQSEDQINLHPLLPSHQVTLQTLPSSNLQQETHLPKFLKRSTARAKKNNLLKFQTSNTSRIFSL</sequence>
<keyword evidence="3" id="KW-1185">Reference proteome</keyword>
<feature type="compositionally biased region" description="Polar residues" evidence="1">
    <location>
        <begin position="1"/>
        <end position="22"/>
    </location>
</feature>
<dbReference type="EMBL" id="PGCJ01001144">
    <property type="protein sequence ID" value="PLW08731.1"/>
    <property type="molecule type" value="Genomic_DNA"/>
</dbReference>
<accession>A0A2N5S668</accession>
<evidence type="ECO:0000256" key="1">
    <source>
        <dbReference type="SAM" id="MobiDB-lite"/>
    </source>
</evidence>